<keyword evidence="4" id="KW-0285">Flavoprotein</keyword>
<proteinExistence type="inferred from homology"/>
<gene>
    <name evidence="13" type="ORF">CR152_12745</name>
</gene>
<keyword evidence="14" id="KW-1185">Reference proteome</keyword>
<dbReference type="InterPro" id="IPR013786">
    <property type="entry name" value="AcylCoA_DH/ox_N"/>
</dbReference>
<dbReference type="GO" id="GO:0033539">
    <property type="term" value="P:fatty acid beta-oxidation using acyl-CoA dehydrogenase"/>
    <property type="evidence" value="ECO:0007669"/>
    <property type="project" value="TreeGrafter"/>
</dbReference>
<evidence type="ECO:0000256" key="1">
    <source>
        <dbReference type="ARBA" id="ARBA00001974"/>
    </source>
</evidence>
<dbReference type="InterPro" id="IPR009075">
    <property type="entry name" value="AcylCo_DH/oxidase_C"/>
</dbReference>
<dbReference type="Gene3D" id="2.40.110.10">
    <property type="entry name" value="Butyryl-CoA Dehydrogenase, subunit A, domain 2"/>
    <property type="match status" value="1"/>
</dbReference>
<dbReference type="EMBL" id="CP024608">
    <property type="protein sequence ID" value="ATQ75285.1"/>
    <property type="molecule type" value="Genomic_DNA"/>
</dbReference>
<feature type="domain" description="Acyl-CoA dehydrogenase/oxidase C-terminal" evidence="10">
    <location>
        <begin position="236"/>
        <end position="384"/>
    </location>
</feature>
<dbReference type="InterPro" id="IPR036250">
    <property type="entry name" value="AcylCo_DH-like_C"/>
</dbReference>
<dbReference type="PANTHER" id="PTHR48083:SF20">
    <property type="entry name" value="LONG-CHAIN SPECIFIC ACYL-COA DEHYDROGENASE, MITOCHONDRIAL"/>
    <property type="match status" value="1"/>
</dbReference>
<evidence type="ECO:0000256" key="9">
    <source>
        <dbReference type="ARBA" id="ARBA00042660"/>
    </source>
</evidence>
<dbReference type="SUPFAM" id="SSF47203">
    <property type="entry name" value="Acyl-CoA dehydrogenase C-terminal domain-like"/>
    <property type="match status" value="1"/>
</dbReference>
<dbReference type="InterPro" id="IPR006089">
    <property type="entry name" value="Acyl-CoA_DH_CS"/>
</dbReference>
<keyword evidence="6" id="KW-0560">Oxidoreductase</keyword>
<evidence type="ECO:0000256" key="3">
    <source>
        <dbReference type="ARBA" id="ARBA00009347"/>
    </source>
</evidence>
<dbReference type="Proteomes" id="UP000229897">
    <property type="component" value="Chromosome"/>
</dbReference>
<dbReference type="Pfam" id="PF00441">
    <property type="entry name" value="Acyl-CoA_dh_1"/>
    <property type="match status" value="1"/>
</dbReference>
<evidence type="ECO:0000256" key="5">
    <source>
        <dbReference type="ARBA" id="ARBA00022827"/>
    </source>
</evidence>
<protein>
    <recommendedName>
        <fullName evidence="8">Acyl-[acyl-carrier-protein] dehydrogenase MbtN</fullName>
    </recommendedName>
    <alternativeName>
        <fullName evidence="9">Mycobactin synthase protein N</fullName>
    </alternativeName>
</protein>
<comment type="cofactor">
    <cofactor evidence="1">
        <name>FAD</name>
        <dbReference type="ChEBI" id="CHEBI:57692"/>
    </cofactor>
</comment>
<dbReference type="InterPro" id="IPR037069">
    <property type="entry name" value="AcylCoA_DH/ox_N_sf"/>
</dbReference>
<keyword evidence="5" id="KW-0274">FAD</keyword>
<dbReference type="KEGG" id="mass:CR152_12745"/>
<evidence type="ECO:0000313" key="14">
    <source>
        <dbReference type="Proteomes" id="UP000229897"/>
    </source>
</evidence>
<dbReference type="OrthoDB" id="9770681at2"/>
<evidence type="ECO:0000259" key="12">
    <source>
        <dbReference type="Pfam" id="PF02771"/>
    </source>
</evidence>
<dbReference type="GO" id="GO:0003995">
    <property type="term" value="F:acyl-CoA dehydrogenase activity"/>
    <property type="evidence" value="ECO:0007669"/>
    <property type="project" value="InterPro"/>
</dbReference>
<dbReference type="Pfam" id="PF02771">
    <property type="entry name" value="Acyl-CoA_dh_N"/>
    <property type="match status" value="1"/>
</dbReference>
<dbReference type="RefSeq" id="WP_099875245.1">
    <property type="nucleotide sequence ID" value="NZ_CP024608.1"/>
</dbReference>
<evidence type="ECO:0000256" key="2">
    <source>
        <dbReference type="ARBA" id="ARBA00005102"/>
    </source>
</evidence>
<dbReference type="SUPFAM" id="SSF56645">
    <property type="entry name" value="Acyl-CoA dehydrogenase NM domain-like"/>
    <property type="match status" value="1"/>
</dbReference>
<sequence length="384" mass="42230">MDMNICGTSSWMTPELEGFRDAVRRFVASEVAPHQQRWREQQHVDRDLWNKGGAMGILCADIPEQYGGSGGSFAHQAIVFEELGYCGDMAFGIHVHAIVAHYLLNQGTEAQKLKYLPRLASGEMVAAIAMSEPGAGSDLKGIRTTAVKTPDGYQVNGSKTFISNGYLADLVVVVVKTNADAGAKGVSLLLMETKDNPGFRVGRILEKVGQKGQDTCELFFDNAHVALDNVLGGAEGQGFAQLMTELPYERTILGVAGVAAIERALRLTIDYTRERRAFGQALIDMQNTRFVLAEIKTEATIARIFIDRCIDETIKGKMDTVTASMAKYWISDLQCKVIDQCVQLFGGYGYMLEYPIAQMYVDARVQRIYGGANEIMKEIIARSL</sequence>
<comment type="function">
    <text evidence="7">Catalyzes the dehydrogenation at the alpha-beta position of ACP-bound acyl chains. This results in the introduction of a double bond in the lipidic chain, which is further transferred to the epsilon-amino group of lysine residue in the mycobactin core by MbtK.</text>
</comment>
<reference evidence="13" key="1">
    <citation type="submission" date="2017-10" db="EMBL/GenBank/DDBJ databases">
        <title>Massilia psychrophilum sp. nov., a novel purple-pigmented bacterium isolated from Tianshan glacier, Xinjiang Municipality, China.</title>
        <authorList>
            <person name="Wang H."/>
        </authorList>
    </citation>
    <scope>NUCLEOTIDE SEQUENCE [LARGE SCALE GENOMIC DNA]</scope>
    <source>
        <strain evidence="13">B2</strain>
    </source>
</reference>
<dbReference type="InterPro" id="IPR050741">
    <property type="entry name" value="Acyl-CoA_dehydrogenase"/>
</dbReference>
<dbReference type="Pfam" id="PF02770">
    <property type="entry name" value="Acyl-CoA_dh_M"/>
    <property type="match status" value="1"/>
</dbReference>
<dbReference type="PANTHER" id="PTHR48083">
    <property type="entry name" value="MEDIUM-CHAIN SPECIFIC ACYL-COA DEHYDROGENASE, MITOCHONDRIAL-RELATED"/>
    <property type="match status" value="1"/>
</dbReference>
<evidence type="ECO:0000256" key="4">
    <source>
        <dbReference type="ARBA" id="ARBA00022630"/>
    </source>
</evidence>
<evidence type="ECO:0000313" key="13">
    <source>
        <dbReference type="EMBL" id="ATQ75285.1"/>
    </source>
</evidence>
<dbReference type="GO" id="GO:0050660">
    <property type="term" value="F:flavin adenine dinucleotide binding"/>
    <property type="evidence" value="ECO:0007669"/>
    <property type="project" value="InterPro"/>
</dbReference>
<dbReference type="InterPro" id="IPR046373">
    <property type="entry name" value="Acyl-CoA_Oxase/DH_mid-dom_sf"/>
</dbReference>
<dbReference type="FunFam" id="2.40.110.10:FF:000002">
    <property type="entry name" value="Acyl-CoA dehydrogenase fadE12"/>
    <property type="match status" value="1"/>
</dbReference>
<evidence type="ECO:0000259" key="10">
    <source>
        <dbReference type="Pfam" id="PF00441"/>
    </source>
</evidence>
<dbReference type="AlphaFoldDB" id="A0A2D2DK11"/>
<comment type="pathway">
    <text evidence="2">Siderophore biosynthesis; mycobactin biosynthesis.</text>
</comment>
<name>A0A2D2DK11_9BURK</name>
<dbReference type="GO" id="GO:0005737">
    <property type="term" value="C:cytoplasm"/>
    <property type="evidence" value="ECO:0007669"/>
    <property type="project" value="TreeGrafter"/>
</dbReference>
<comment type="similarity">
    <text evidence="3">Belongs to the acyl-CoA dehydrogenase family.</text>
</comment>
<evidence type="ECO:0000256" key="8">
    <source>
        <dbReference type="ARBA" id="ARBA00040394"/>
    </source>
</evidence>
<organism evidence="13 14">
    <name type="scientific">Massilia violaceinigra</name>
    <dbReference type="NCBI Taxonomy" id="2045208"/>
    <lineage>
        <taxon>Bacteria</taxon>
        <taxon>Pseudomonadati</taxon>
        <taxon>Pseudomonadota</taxon>
        <taxon>Betaproteobacteria</taxon>
        <taxon>Burkholderiales</taxon>
        <taxon>Oxalobacteraceae</taxon>
        <taxon>Telluria group</taxon>
        <taxon>Massilia</taxon>
    </lineage>
</organism>
<evidence type="ECO:0000259" key="11">
    <source>
        <dbReference type="Pfam" id="PF02770"/>
    </source>
</evidence>
<feature type="domain" description="Acyl-CoA oxidase/dehydrogenase middle" evidence="11">
    <location>
        <begin position="127"/>
        <end position="222"/>
    </location>
</feature>
<evidence type="ECO:0000256" key="7">
    <source>
        <dbReference type="ARBA" id="ARBA00037085"/>
    </source>
</evidence>
<accession>A0A2D2DK11</accession>
<dbReference type="FunFam" id="1.20.140.10:FF:000001">
    <property type="entry name" value="Acyl-CoA dehydrogenase"/>
    <property type="match status" value="1"/>
</dbReference>
<dbReference type="Gene3D" id="1.20.140.10">
    <property type="entry name" value="Butyryl-CoA Dehydrogenase, subunit A, domain 3"/>
    <property type="match status" value="1"/>
</dbReference>
<dbReference type="InterPro" id="IPR009100">
    <property type="entry name" value="AcylCoA_DH/oxidase_NM_dom_sf"/>
</dbReference>
<dbReference type="InterPro" id="IPR006091">
    <property type="entry name" value="Acyl-CoA_Oxase/DH_mid-dom"/>
</dbReference>
<dbReference type="Gene3D" id="1.10.540.10">
    <property type="entry name" value="Acyl-CoA dehydrogenase/oxidase, N-terminal domain"/>
    <property type="match status" value="1"/>
</dbReference>
<dbReference type="FunFam" id="1.10.540.10:FF:000026">
    <property type="entry name" value="Acyl-CoA dehydrogenase medium chain"/>
    <property type="match status" value="1"/>
</dbReference>
<feature type="domain" description="Acyl-CoA dehydrogenase/oxidase N-terminal" evidence="12">
    <location>
        <begin position="13"/>
        <end position="123"/>
    </location>
</feature>
<dbReference type="PROSITE" id="PS00072">
    <property type="entry name" value="ACYL_COA_DH_1"/>
    <property type="match status" value="1"/>
</dbReference>
<evidence type="ECO:0000256" key="6">
    <source>
        <dbReference type="ARBA" id="ARBA00023002"/>
    </source>
</evidence>